<comment type="caution">
    <text evidence="1">The sequence shown here is derived from an EMBL/GenBank/DDBJ whole genome shotgun (WGS) entry which is preliminary data.</text>
</comment>
<dbReference type="EMBL" id="SNRW01011507">
    <property type="protein sequence ID" value="KAA6375056.1"/>
    <property type="molecule type" value="Genomic_DNA"/>
</dbReference>
<gene>
    <name evidence="1" type="ORF">EZS28_029417</name>
</gene>
<dbReference type="AlphaFoldDB" id="A0A5J4UWH9"/>
<accession>A0A5J4UWH9</accession>
<evidence type="ECO:0000313" key="1">
    <source>
        <dbReference type="EMBL" id="KAA6375056.1"/>
    </source>
</evidence>
<sequence>LDFESVVYLGIIFCQFFGESNPTTVSLLLAIRLMVYRHALVTDGD</sequence>
<evidence type="ECO:0000313" key="2">
    <source>
        <dbReference type="Proteomes" id="UP000324800"/>
    </source>
</evidence>
<organism evidence="1 2">
    <name type="scientific">Streblomastix strix</name>
    <dbReference type="NCBI Taxonomy" id="222440"/>
    <lineage>
        <taxon>Eukaryota</taxon>
        <taxon>Metamonada</taxon>
        <taxon>Preaxostyla</taxon>
        <taxon>Oxymonadida</taxon>
        <taxon>Streblomastigidae</taxon>
        <taxon>Streblomastix</taxon>
    </lineage>
</organism>
<dbReference type="Proteomes" id="UP000324800">
    <property type="component" value="Unassembled WGS sequence"/>
</dbReference>
<proteinExistence type="predicted"/>
<reference evidence="1 2" key="1">
    <citation type="submission" date="2019-03" db="EMBL/GenBank/DDBJ databases">
        <title>Single cell metagenomics reveals metabolic interactions within the superorganism composed of flagellate Streblomastix strix and complex community of Bacteroidetes bacteria on its surface.</title>
        <authorList>
            <person name="Treitli S.C."/>
            <person name="Kolisko M."/>
            <person name="Husnik F."/>
            <person name="Keeling P."/>
            <person name="Hampl V."/>
        </authorList>
    </citation>
    <scope>NUCLEOTIDE SEQUENCE [LARGE SCALE GENOMIC DNA]</scope>
    <source>
        <strain evidence="1">ST1C</strain>
    </source>
</reference>
<feature type="non-terminal residue" evidence="1">
    <location>
        <position position="1"/>
    </location>
</feature>
<name>A0A5J4UWH9_9EUKA</name>
<protein>
    <submittedName>
        <fullName evidence="1">Uncharacterized protein</fullName>
    </submittedName>
</protein>